<name>A0ABZ3E922_9GAMM</name>
<keyword evidence="3" id="KW-1185">Reference proteome</keyword>
<dbReference type="InterPro" id="IPR041698">
    <property type="entry name" value="Methyltransf_25"/>
</dbReference>
<organism evidence="2 3">
    <name type="scientific">Marinobacter alkaliphilus</name>
    <dbReference type="NCBI Taxonomy" id="254719"/>
    <lineage>
        <taxon>Bacteria</taxon>
        <taxon>Pseudomonadati</taxon>
        <taxon>Pseudomonadota</taxon>
        <taxon>Gammaproteobacteria</taxon>
        <taxon>Pseudomonadales</taxon>
        <taxon>Marinobacteraceae</taxon>
        <taxon>Marinobacter</taxon>
    </lineage>
</organism>
<gene>
    <name evidence="2" type="ORF">AAGT77_07265</name>
</gene>
<dbReference type="CDD" id="cd02440">
    <property type="entry name" value="AdoMet_MTases"/>
    <property type="match status" value="1"/>
</dbReference>
<keyword evidence="2" id="KW-0808">Transferase</keyword>
<proteinExistence type="predicted"/>
<protein>
    <submittedName>
        <fullName evidence="2">Class I SAM-dependent methyltransferase</fullName>
        <ecNumber evidence="2">2.1.-.-</ecNumber>
    </submittedName>
</protein>
<feature type="domain" description="Methyltransferase" evidence="1">
    <location>
        <begin position="62"/>
        <end position="156"/>
    </location>
</feature>
<dbReference type="Proteomes" id="UP001445268">
    <property type="component" value="Chromosome"/>
</dbReference>
<dbReference type="EC" id="2.1.-.-" evidence="2"/>
<dbReference type="Gene3D" id="3.40.50.150">
    <property type="entry name" value="Vaccinia Virus protein VP39"/>
    <property type="match status" value="1"/>
</dbReference>
<evidence type="ECO:0000313" key="3">
    <source>
        <dbReference type="Proteomes" id="UP001445268"/>
    </source>
</evidence>
<dbReference type="EMBL" id="CP152380">
    <property type="protein sequence ID" value="XAF55337.1"/>
    <property type="molecule type" value="Genomic_DNA"/>
</dbReference>
<dbReference type="InterPro" id="IPR029063">
    <property type="entry name" value="SAM-dependent_MTases_sf"/>
</dbReference>
<dbReference type="Pfam" id="PF13649">
    <property type="entry name" value="Methyltransf_25"/>
    <property type="match status" value="1"/>
</dbReference>
<dbReference type="GO" id="GO:0008168">
    <property type="term" value="F:methyltransferase activity"/>
    <property type="evidence" value="ECO:0007669"/>
    <property type="project" value="UniProtKB-KW"/>
</dbReference>
<dbReference type="RefSeq" id="WP_342632260.1">
    <property type="nucleotide sequence ID" value="NZ_CP115811.1"/>
</dbReference>
<dbReference type="SUPFAM" id="SSF53335">
    <property type="entry name" value="S-adenosyl-L-methionine-dependent methyltransferases"/>
    <property type="match status" value="1"/>
</dbReference>
<sequence>METPDAHAELYVAAGGEAGGGMSYGPYNKNAQKFFTQYQSLTFEQVHSDWLPQLDKKTGLALDVGAGSGRDALALAERGWDVVAVEPAAELRRLGEAATAHCSIQWVDDSLPDLSEIRKLSYRFDLVLVSAVWMHLAPTSRERAFRILTELLAPSGMLVITLRHGPGDGERSFHEVSKTELDGLARDSVVMPVTLQLTSSVDQLQRPDVWWETVLYRMP</sequence>
<reference evidence="2 3" key="1">
    <citation type="submission" date="2024-04" db="EMBL/GenBank/DDBJ databases">
        <title>Marinobacter sp. SBY-1.</title>
        <authorList>
            <person name="Pan C."/>
        </authorList>
    </citation>
    <scope>NUCLEOTIDE SEQUENCE [LARGE SCALE GENOMIC DNA]</scope>
    <source>
        <strain evidence="2 3">SBY-1</strain>
    </source>
</reference>
<keyword evidence="2" id="KW-0489">Methyltransferase</keyword>
<evidence type="ECO:0000259" key="1">
    <source>
        <dbReference type="Pfam" id="PF13649"/>
    </source>
</evidence>
<accession>A0ABZ3E922</accession>
<dbReference type="GO" id="GO:0032259">
    <property type="term" value="P:methylation"/>
    <property type="evidence" value="ECO:0007669"/>
    <property type="project" value="UniProtKB-KW"/>
</dbReference>
<evidence type="ECO:0000313" key="2">
    <source>
        <dbReference type="EMBL" id="XAF55337.1"/>
    </source>
</evidence>